<feature type="compositionally biased region" description="Low complexity" evidence="7">
    <location>
        <begin position="121"/>
        <end position="133"/>
    </location>
</feature>
<dbReference type="GO" id="GO:0006335">
    <property type="term" value="P:DNA replication-dependent chromatin assembly"/>
    <property type="evidence" value="ECO:0007669"/>
    <property type="project" value="TreeGrafter"/>
</dbReference>
<keyword evidence="4" id="KW-0804">Transcription</keyword>
<evidence type="ECO:0000256" key="5">
    <source>
        <dbReference type="ARBA" id="ARBA00023186"/>
    </source>
</evidence>
<evidence type="ECO:0000256" key="1">
    <source>
        <dbReference type="ARBA" id="ARBA00004123"/>
    </source>
</evidence>
<dbReference type="InterPro" id="IPR036747">
    <property type="entry name" value="ASF1-like_sf"/>
</dbReference>
<dbReference type="PANTHER" id="PTHR12040:SF0">
    <property type="entry name" value="HISTONE CHAPERONE ASF1"/>
    <property type="match status" value="1"/>
</dbReference>
<evidence type="ECO:0000256" key="6">
    <source>
        <dbReference type="ARBA" id="ARBA00023242"/>
    </source>
</evidence>
<dbReference type="AlphaFoldDB" id="A0A7S1UQG1"/>
<keyword evidence="6" id="KW-0539">Nucleus</keyword>
<evidence type="ECO:0000256" key="7">
    <source>
        <dbReference type="SAM" id="MobiDB-lite"/>
    </source>
</evidence>
<evidence type="ECO:0000313" key="8">
    <source>
        <dbReference type="EMBL" id="CAD9273896.1"/>
    </source>
</evidence>
<feature type="compositionally biased region" description="Basic and acidic residues" evidence="7">
    <location>
        <begin position="137"/>
        <end position="151"/>
    </location>
</feature>
<protein>
    <recommendedName>
        <fullName evidence="9">Anti-silencing function protein 1</fullName>
    </recommendedName>
</protein>
<dbReference type="GO" id="GO:0000785">
    <property type="term" value="C:chromatin"/>
    <property type="evidence" value="ECO:0007669"/>
    <property type="project" value="TreeGrafter"/>
</dbReference>
<evidence type="ECO:0000256" key="4">
    <source>
        <dbReference type="ARBA" id="ARBA00023163"/>
    </source>
</evidence>
<dbReference type="GO" id="GO:0005634">
    <property type="term" value="C:nucleus"/>
    <property type="evidence" value="ECO:0007669"/>
    <property type="project" value="UniProtKB-SubCell"/>
</dbReference>
<evidence type="ECO:0000256" key="2">
    <source>
        <dbReference type="ARBA" id="ARBA00006051"/>
    </source>
</evidence>
<gene>
    <name evidence="8" type="ORF">GOCE00092_LOCUS2804</name>
</gene>
<feature type="region of interest" description="Disordered" evidence="7">
    <location>
        <begin position="185"/>
        <end position="240"/>
    </location>
</feature>
<dbReference type="GO" id="GO:0042393">
    <property type="term" value="F:histone binding"/>
    <property type="evidence" value="ECO:0007669"/>
    <property type="project" value="TreeGrafter"/>
</dbReference>
<comment type="similarity">
    <text evidence="2">Belongs to the ASF1 family.</text>
</comment>
<name>A0A7S1UQG1_9STRA</name>
<dbReference type="Gene3D" id="2.60.40.1490">
    <property type="entry name" value="Histone chaperone ASF1-like"/>
    <property type="match status" value="1"/>
</dbReference>
<comment type="subcellular location">
    <subcellularLocation>
        <location evidence="1">Nucleus</location>
    </subcellularLocation>
</comment>
<proteinExistence type="inferred from homology"/>
<feature type="compositionally biased region" description="Low complexity" evidence="7">
    <location>
        <begin position="193"/>
        <end position="212"/>
    </location>
</feature>
<keyword evidence="5" id="KW-0143">Chaperone</keyword>
<dbReference type="EMBL" id="HBGK01005213">
    <property type="protein sequence ID" value="CAD9273896.1"/>
    <property type="molecule type" value="Transcribed_RNA"/>
</dbReference>
<keyword evidence="3" id="KW-0805">Transcription regulation</keyword>
<dbReference type="SUPFAM" id="SSF101546">
    <property type="entry name" value="ASF1-like"/>
    <property type="match status" value="1"/>
</dbReference>
<dbReference type="PANTHER" id="PTHR12040">
    <property type="entry name" value="ANTI-SILENCING PROTEIN 1"/>
    <property type="match status" value="1"/>
</dbReference>
<evidence type="ECO:0000256" key="3">
    <source>
        <dbReference type="ARBA" id="ARBA00023015"/>
    </source>
</evidence>
<reference evidence="8" key="1">
    <citation type="submission" date="2021-01" db="EMBL/GenBank/DDBJ databases">
        <authorList>
            <person name="Corre E."/>
            <person name="Pelletier E."/>
            <person name="Niang G."/>
            <person name="Scheremetjew M."/>
            <person name="Finn R."/>
            <person name="Kale V."/>
            <person name="Holt S."/>
            <person name="Cochrane G."/>
            <person name="Meng A."/>
            <person name="Brown T."/>
            <person name="Cohen L."/>
        </authorList>
    </citation>
    <scope>NUCLEOTIDE SEQUENCE</scope>
    <source>
        <strain evidence="8">CCMP 410</strain>
    </source>
</reference>
<dbReference type="Pfam" id="PF04729">
    <property type="entry name" value="ASF1_hist_chap"/>
    <property type="match status" value="1"/>
</dbReference>
<organism evidence="8">
    <name type="scientific">Grammatophora oceanica</name>
    <dbReference type="NCBI Taxonomy" id="210454"/>
    <lineage>
        <taxon>Eukaryota</taxon>
        <taxon>Sar</taxon>
        <taxon>Stramenopiles</taxon>
        <taxon>Ochrophyta</taxon>
        <taxon>Bacillariophyta</taxon>
        <taxon>Fragilariophyceae</taxon>
        <taxon>Fragilariophycidae</taxon>
        <taxon>Rhabdonematales</taxon>
        <taxon>Grammatophoraceae</taxon>
        <taxon>Grammatophora</taxon>
    </lineage>
</organism>
<accession>A0A7S1UQG1</accession>
<feature type="region of interest" description="Disordered" evidence="7">
    <location>
        <begin position="121"/>
        <end position="168"/>
    </location>
</feature>
<dbReference type="InterPro" id="IPR006818">
    <property type="entry name" value="ASF1-like"/>
</dbReference>
<evidence type="ECO:0008006" key="9">
    <source>
        <dbReference type="Google" id="ProtNLM"/>
    </source>
</evidence>
<sequence length="240" mass="25975">MALVNINNMVVLDNPTTFNSMFQFEITFECLQELDDDLEWKVLYVANAQDTSKDIVLEEVLVGPVPVGINKFILQADAPDAPTQLSANAQEWLGVTVVLVTCSYREREFVRVGYYVNNGYEGYDPESTTTTTTSQDPKTDGDDATKNKEEAQSSVVAAQPPPPSLSQLDVSKVIRTILADKPRVTKFPIPWGDDTTTTTSSTSDAGQQADGSSSGGGNEENRAPSNNTTTDPAKEAAPTE</sequence>